<dbReference type="GO" id="GO:0004559">
    <property type="term" value="F:alpha-mannosidase activity"/>
    <property type="evidence" value="ECO:0007669"/>
    <property type="project" value="InterPro"/>
</dbReference>
<reference evidence="2 3" key="1">
    <citation type="submission" date="2020-02" db="EMBL/GenBank/DDBJ databases">
        <authorList>
            <person name="Subbiah M."/>
            <person name="Call D."/>
        </authorList>
    </citation>
    <scope>NUCLEOTIDE SEQUENCE [LARGE SCALE GENOMIC DNA]</scope>
    <source>
        <strain evidence="2 3">8375wB1</strain>
    </source>
</reference>
<protein>
    <submittedName>
        <fullName evidence="2">Alpha-mannosidase</fullName>
    </submittedName>
</protein>
<dbReference type="PANTHER" id="PTHR46017">
    <property type="entry name" value="ALPHA-MANNOSIDASE 2C1"/>
    <property type="match status" value="1"/>
</dbReference>
<dbReference type="PANTHER" id="PTHR46017:SF2">
    <property type="entry name" value="MANNOSYLGLYCERATE HYDROLASE"/>
    <property type="match status" value="1"/>
</dbReference>
<dbReference type="Gene3D" id="3.20.110.10">
    <property type="entry name" value="Glycoside hydrolase 38, N terminal domain"/>
    <property type="match status" value="1"/>
</dbReference>
<feature type="non-terminal residue" evidence="2">
    <location>
        <position position="151"/>
    </location>
</feature>
<dbReference type="AlphaFoldDB" id="A0A8T6QI09"/>
<dbReference type="InterPro" id="IPR000602">
    <property type="entry name" value="Glyco_hydro_38_N"/>
</dbReference>
<feature type="non-terminal residue" evidence="2">
    <location>
        <position position="1"/>
    </location>
</feature>
<organism evidence="2 3">
    <name type="scientific">Escherichia coli</name>
    <dbReference type="NCBI Taxonomy" id="562"/>
    <lineage>
        <taxon>Bacteria</taxon>
        <taxon>Pseudomonadati</taxon>
        <taxon>Pseudomonadota</taxon>
        <taxon>Gammaproteobacteria</taxon>
        <taxon>Enterobacterales</taxon>
        <taxon>Enterobacteriaceae</taxon>
        <taxon>Escherichia</taxon>
    </lineage>
</organism>
<feature type="domain" description="Glycoside hydrolase family 38 N-terminal" evidence="1">
    <location>
        <begin position="2"/>
        <end position="147"/>
    </location>
</feature>
<dbReference type="Proteomes" id="UP000471360">
    <property type="component" value="Unassembled WGS sequence"/>
</dbReference>
<proteinExistence type="predicted"/>
<accession>A0A8T6QI09</accession>
<evidence type="ECO:0000313" key="3">
    <source>
        <dbReference type="Proteomes" id="UP000471360"/>
    </source>
</evidence>
<dbReference type="InterPro" id="IPR011330">
    <property type="entry name" value="Glyco_hydro/deAcase_b/a-brl"/>
</dbReference>
<comment type="caution">
    <text evidence="2">The sequence shown here is derived from an EMBL/GenBank/DDBJ whole genome shotgun (WGS) entry which is preliminary data.</text>
</comment>
<dbReference type="EMBL" id="JAAGYP010000851">
    <property type="protein sequence ID" value="NEN74484.1"/>
    <property type="molecule type" value="Genomic_DNA"/>
</dbReference>
<dbReference type="GO" id="GO:0006013">
    <property type="term" value="P:mannose metabolic process"/>
    <property type="evidence" value="ECO:0007669"/>
    <property type="project" value="InterPro"/>
</dbReference>
<dbReference type="SUPFAM" id="SSF88713">
    <property type="entry name" value="Glycoside hydrolase/deacetylase"/>
    <property type="match status" value="1"/>
</dbReference>
<name>A0A8T6QI09_ECOLX</name>
<dbReference type="GO" id="GO:0009313">
    <property type="term" value="P:oligosaccharide catabolic process"/>
    <property type="evidence" value="ECO:0007669"/>
    <property type="project" value="TreeGrafter"/>
</dbReference>
<evidence type="ECO:0000259" key="1">
    <source>
        <dbReference type="Pfam" id="PF01074"/>
    </source>
</evidence>
<gene>
    <name evidence="2" type="ORF">G3W53_31745</name>
</gene>
<dbReference type="InterPro" id="IPR027291">
    <property type="entry name" value="Glyco_hydro_38_N_sf"/>
</dbReference>
<dbReference type="Pfam" id="PF01074">
    <property type="entry name" value="Glyco_hydro_38N"/>
    <property type="match status" value="1"/>
</dbReference>
<sequence length="151" mass="17504">AFGEPMKIGYLPDSFGMSRQLPHIYNGFGITRTMFWRGCSERHGTDKTEFLWQSSDGSEVTAQVLPLGYAIGKYLPADENGLRKRLDSYFDVLEKASVTKEILLPNGHDQMPLQQNIFEVMDKLREIYPQRKFVMSRFEEVFEKIEAQRES</sequence>
<evidence type="ECO:0000313" key="2">
    <source>
        <dbReference type="EMBL" id="NEN74484.1"/>
    </source>
</evidence>